<evidence type="ECO:0000313" key="2">
    <source>
        <dbReference type="EMBL" id="WSE29261.1"/>
    </source>
</evidence>
<keyword evidence="1" id="KW-1133">Transmembrane helix</keyword>
<evidence type="ECO:0000256" key="1">
    <source>
        <dbReference type="SAM" id="Phobius"/>
    </source>
</evidence>
<accession>A0ABZ1I6C5</accession>
<feature type="transmembrane region" description="Helical" evidence="1">
    <location>
        <begin position="6"/>
        <end position="26"/>
    </location>
</feature>
<dbReference type="Gene3D" id="2.30.30.40">
    <property type="entry name" value="SH3 Domains"/>
    <property type="match status" value="1"/>
</dbReference>
<organism evidence="2 3">
    <name type="scientific">Amycolatopsis rhabdoformis</name>
    <dbReference type="NCBI Taxonomy" id="1448059"/>
    <lineage>
        <taxon>Bacteria</taxon>
        <taxon>Bacillati</taxon>
        <taxon>Actinomycetota</taxon>
        <taxon>Actinomycetes</taxon>
        <taxon>Pseudonocardiales</taxon>
        <taxon>Pseudonocardiaceae</taxon>
        <taxon>Amycolatopsis</taxon>
    </lineage>
</organism>
<dbReference type="EMBL" id="CP142149">
    <property type="protein sequence ID" value="WSE29261.1"/>
    <property type="molecule type" value="Genomic_DNA"/>
</dbReference>
<gene>
    <name evidence="2" type="ORF">VSH64_41720</name>
</gene>
<keyword evidence="3" id="KW-1185">Reference proteome</keyword>
<protein>
    <submittedName>
        <fullName evidence="2">SH3 domain-containing protein</fullName>
    </submittedName>
</protein>
<keyword evidence="1" id="KW-0812">Transmembrane</keyword>
<dbReference type="RefSeq" id="WP_326568226.1">
    <property type="nucleotide sequence ID" value="NZ_CP142149.1"/>
</dbReference>
<keyword evidence="1" id="KW-0472">Membrane</keyword>
<sequence>MILGLVPKKMLIIIGVIVAVIVIYVVNQKGQADAQGSPTGCRVAVTADVLNARETPNGNGKIVGKYLNGAELDAMPVQQNGFREVAKDKWVASNFVKPLDGSKC</sequence>
<evidence type="ECO:0000313" key="3">
    <source>
        <dbReference type="Proteomes" id="UP001330812"/>
    </source>
</evidence>
<reference evidence="2 3" key="1">
    <citation type="journal article" date="2015" name="Int. J. Syst. Evol. Microbiol.">
        <title>Amycolatopsis rhabdoformis sp. nov., an actinomycete isolated from a tropical forest soil.</title>
        <authorList>
            <person name="Souza W.R."/>
            <person name="Silva R.E."/>
            <person name="Goodfellow M."/>
            <person name="Busarakam K."/>
            <person name="Figueiro F.S."/>
            <person name="Ferreira D."/>
            <person name="Rodrigues-Filho E."/>
            <person name="Moraes L.A.B."/>
            <person name="Zucchi T.D."/>
        </authorList>
    </citation>
    <scope>NUCLEOTIDE SEQUENCE [LARGE SCALE GENOMIC DNA]</scope>
    <source>
        <strain evidence="2 3">NCIMB 14900</strain>
    </source>
</reference>
<name>A0ABZ1I6C5_9PSEU</name>
<dbReference type="Proteomes" id="UP001330812">
    <property type="component" value="Chromosome"/>
</dbReference>
<proteinExistence type="predicted"/>